<dbReference type="SUPFAM" id="SSF55729">
    <property type="entry name" value="Acyl-CoA N-acyltransferases (Nat)"/>
    <property type="match status" value="1"/>
</dbReference>
<reference evidence="2 3" key="1">
    <citation type="submission" date="2024-09" db="EMBL/GenBank/DDBJ databases">
        <authorList>
            <person name="Lee S.D."/>
        </authorList>
    </citation>
    <scope>NUCLEOTIDE SEQUENCE [LARGE SCALE GENOMIC DNA]</scope>
    <source>
        <strain evidence="2 3">N1-5</strain>
    </source>
</reference>
<gene>
    <name evidence="2" type="ORF">ACEZDJ_06020</name>
</gene>
<evidence type="ECO:0000313" key="2">
    <source>
        <dbReference type="EMBL" id="MFC1400836.1"/>
    </source>
</evidence>
<evidence type="ECO:0000313" key="3">
    <source>
        <dbReference type="Proteomes" id="UP001592528"/>
    </source>
</evidence>
<sequence>MAWEITHDVDAFHSVAAAYLAADPVRNTVLLTVADTVRSRGPHAYGGDLPARFGWWRGQDGTVQGAYVHTPPFRPTLGPMPDEAARALVRKWRSSGATAPGVSGGAGLVRTVGAEWAATGGGWTVFRDQRLFRLGELTPPQPEPPGSARLADAADVPLVVRWFEEFSESIGEGSGNTPTQAQRRVAAGNLVLWVLDGAPVSMAGFSRVIAGQGRVAPVYTPSELRGRGYAGMATVEASRALRAAGAAEVLLYTDLANPTSNALYQRLGYRPVEDVTVLDLHD</sequence>
<name>A0ABV6UHB2_9ACTN</name>
<dbReference type="RefSeq" id="WP_030257876.1">
    <property type="nucleotide sequence ID" value="NZ_JBHEZZ010000003.1"/>
</dbReference>
<dbReference type="Pfam" id="PF00583">
    <property type="entry name" value="Acetyltransf_1"/>
    <property type="match status" value="1"/>
</dbReference>
<dbReference type="InterPro" id="IPR000182">
    <property type="entry name" value="GNAT_dom"/>
</dbReference>
<protein>
    <submittedName>
        <fullName evidence="2">GNAT family N-acetyltransferase</fullName>
    </submittedName>
</protein>
<comment type="caution">
    <text evidence="2">The sequence shown here is derived from an EMBL/GenBank/DDBJ whole genome shotgun (WGS) entry which is preliminary data.</text>
</comment>
<evidence type="ECO:0000259" key="1">
    <source>
        <dbReference type="PROSITE" id="PS51186"/>
    </source>
</evidence>
<keyword evidence="3" id="KW-1185">Reference proteome</keyword>
<feature type="domain" description="N-acetyltransferase" evidence="1">
    <location>
        <begin position="146"/>
        <end position="282"/>
    </location>
</feature>
<dbReference type="InterPro" id="IPR016181">
    <property type="entry name" value="Acyl_CoA_acyltransferase"/>
</dbReference>
<organism evidence="2 3">
    <name type="scientific">Streptacidiphilus cavernicola</name>
    <dbReference type="NCBI Taxonomy" id="3342716"/>
    <lineage>
        <taxon>Bacteria</taxon>
        <taxon>Bacillati</taxon>
        <taxon>Actinomycetota</taxon>
        <taxon>Actinomycetes</taxon>
        <taxon>Kitasatosporales</taxon>
        <taxon>Streptomycetaceae</taxon>
        <taxon>Streptacidiphilus</taxon>
    </lineage>
</organism>
<dbReference type="Gene3D" id="3.40.630.30">
    <property type="match status" value="1"/>
</dbReference>
<dbReference type="EMBL" id="JBHEZZ010000003">
    <property type="protein sequence ID" value="MFC1400836.1"/>
    <property type="molecule type" value="Genomic_DNA"/>
</dbReference>
<accession>A0ABV6UHB2</accession>
<dbReference type="Proteomes" id="UP001592528">
    <property type="component" value="Unassembled WGS sequence"/>
</dbReference>
<proteinExistence type="predicted"/>
<dbReference type="PROSITE" id="PS51186">
    <property type="entry name" value="GNAT"/>
    <property type="match status" value="1"/>
</dbReference>